<dbReference type="OrthoDB" id="1470350at2759"/>
<protein>
    <submittedName>
        <fullName evidence="10">Putative cytochrome P450 monooxygenase</fullName>
    </submittedName>
</protein>
<evidence type="ECO:0000256" key="4">
    <source>
        <dbReference type="ARBA" id="ARBA00022723"/>
    </source>
</evidence>
<keyword evidence="4 8" id="KW-0479">Metal-binding</keyword>
<dbReference type="AlphaFoldDB" id="A0A1J7J657"/>
<dbReference type="GO" id="GO:0016705">
    <property type="term" value="F:oxidoreductase activity, acting on paired donors, with incorporation or reduction of molecular oxygen"/>
    <property type="evidence" value="ECO:0007669"/>
    <property type="project" value="InterPro"/>
</dbReference>
<dbReference type="SUPFAM" id="SSF48264">
    <property type="entry name" value="Cytochrome P450"/>
    <property type="match status" value="1"/>
</dbReference>
<reference evidence="10 11" key="1">
    <citation type="submission" date="2016-10" db="EMBL/GenBank/DDBJ databases">
        <title>Draft genome sequence of Coniochaeta ligniaria NRRL30616, a lignocellulolytic fungus for bioabatement of inhibitors in plant biomass hydrolysates.</title>
        <authorList>
            <consortium name="DOE Joint Genome Institute"/>
            <person name="Jimenez D.J."/>
            <person name="Hector R.E."/>
            <person name="Riley R."/>
            <person name="Sun H."/>
            <person name="Grigoriev I.V."/>
            <person name="Van Elsas J.D."/>
            <person name="Nichols N.N."/>
        </authorList>
    </citation>
    <scope>NUCLEOTIDE SEQUENCE [LARGE SCALE GENOMIC DNA]</scope>
    <source>
        <strain evidence="10 11">NRRL 30616</strain>
    </source>
</reference>
<dbReference type="PRINTS" id="PR00385">
    <property type="entry name" value="P450"/>
</dbReference>
<dbReference type="GO" id="GO:0020037">
    <property type="term" value="F:heme binding"/>
    <property type="evidence" value="ECO:0007669"/>
    <property type="project" value="InterPro"/>
</dbReference>
<keyword evidence="3 8" id="KW-0349">Heme</keyword>
<gene>
    <name evidence="10" type="ORF">CONLIGDRAFT_637911</name>
</gene>
<dbReference type="Proteomes" id="UP000182658">
    <property type="component" value="Unassembled WGS sequence"/>
</dbReference>
<keyword evidence="6 8" id="KW-0408">Iron</keyword>
<evidence type="ECO:0000256" key="9">
    <source>
        <dbReference type="RuleBase" id="RU000461"/>
    </source>
</evidence>
<dbReference type="InParanoid" id="A0A1J7J657"/>
<proteinExistence type="inferred from homology"/>
<evidence type="ECO:0000256" key="1">
    <source>
        <dbReference type="ARBA" id="ARBA00001971"/>
    </source>
</evidence>
<evidence type="ECO:0000313" key="11">
    <source>
        <dbReference type="Proteomes" id="UP000182658"/>
    </source>
</evidence>
<dbReference type="InterPro" id="IPR050121">
    <property type="entry name" value="Cytochrome_P450_monoxygenase"/>
</dbReference>
<evidence type="ECO:0000256" key="8">
    <source>
        <dbReference type="PIRSR" id="PIRSR602401-1"/>
    </source>
</evidence>
<accession>A0A1J7J657</accession>
<dbReference type="InterPro" id="IPR036396">
    <property type="entry name" value="Cyt_P450_sf"/>
</dbReference>
<dbReference type="PANTHER" id="PTHR24305">
    <property type="entry name" value="CYTOCHROME P450"/>
    <property type="match status" value="1"/>
</dbReference>
<dbReference type="CDD" id="cd11058">
    <property type="entry name" value="CYP60B-like"/>
    <property type="match status" value="1"/>
</dbReference>
<name>A0A1J7J657_9PEZI</name>
<evidence type="ECO:0000256" key="5">
    <source>
        <dbReference type="ARBA" id="ARBA00023002"/>
    </source>
</evidence>
<evidence type="ECO:0000256" key="7">
    <source>
        <dbReference type="ARBA" id="ARBA00023033"/>
    </source>
</evidence>
<dbReference type="PRINTS" id="PR00463">
    <property type="entry name" value="EP450I"/>
</dbReference>
<comment type="cofactor">
    <cofactor evidence="1 8">
        <name>heme</name>
        <dbReference type="ChEBI" id="CHEBI:30413"/>
    </cofactor>
</comment>
<dbReference type="STRING" id="1408157.A0A1J7J657"/>
<evidence type="ECO:0000256" key="6">
    <source>
        <dbReference type="ARBA" id="ARBA00023004"/>
    </source>
</evidence>
<keyword evidence="11" id="KW-1185">Reference proteome</keyword>
<evidence type="ECO:0000256" key="3">
    <source>
        <dbReference type="ARBA" id="ARBA00022617"/>
    </source>
</evidence>
<dbReference type="InterPro" id="IPR002401">
    <property type="entry name" value="Cyt_P450_E_grp-I"/>
</dbReference>
<dbReference type="GO" id="GO:0005506">
    <property type="term" value="F:iron ion binding"/>
    <property type="evidence" value="ECO:0007669"/>
    <property type="project" value="InterPro"/>
</dbReference>
<sequence length="495" mass="56491">MVQLSYTGLVALAALFCTIAHAIYNLYFHPLAKFPGPFLHRASRLPFIYRMLRGTLPTDVLAFHERYGTVVRLAPNELAFASHQAWRDIYGHKPGQDELPKSKLFYRNTGMPPSIVSEDKENHALLRRLLANGFSDRSMREQEPIIGSYVDLLIRRLREYSVDRDAKDETTGLQQRRKLDMTAWYNWTTFDIIGDLAFGEPFGCLDRAKYHPWVAAIGATIHSATILLIAKLLGLQPLLLPIFKRMMKGRKEHGKRTQEKLNRRMEMKVERHDLIEPLLTIKDELGPERLRINASTLIIAGSETTATLLTGVTYLLLSNPDTFRKLTDEVRSSFKSDDEITLLSVGSLTYMFACLNEALRVYPPVAGGMPRSTPNGEATIDGYVVPKDTSIAVWQWATNHRSANFKEPFAFRPERWMHDPRYAGDDLDAVRPFSVGPRDCVGKNLAYAEMRLILAKVVYNFDMELADKDVDWLQQKVYTLWSKPPLNVYLTPRKA</sequence>
<organism evidence="10 11">
    <name type="scientific">Coniochaeta ligniaria NRRL 30616</name>
    <dbReference type="NCBI Taxonomy" id="1408157"/>
    <lineage>
        <taxon>Eukaryota</taxon>
        <taxon>Fungi</taxon>
        <taxon>Dikarya</taxon>
        <taxon>Ascomycota</taxon>
        <taxon>Pezizomycotina</taxon>
        <taxon>Sordariomycetes</taxon>
        <taxon>Sordariomycetidae</taxon>
        <taxon>Coniochaetales</taxon>
        <taxon>Coniochaetaceae</taxon>
        <taxon>Coniochaeta</taxon>
    </lineage>
</organism>
<dbReference type="GO" id="GO:0009403">
    <property type="term" value="P:toxin biosynthetic process"/>
    <property type="evidence" value="ECO:0007669"/>
    <property type="project" value="UniProtKB-ARBA"/>
</dbReference>
<comment type="similarity">
    <text evidence="2 9">Belongs to the cytochrome P450 family.</text>
</comment>
<dbReference type="InterPro" id="IPR017972">
    <property type="entry name" value="Cyt_P450_CS"/>
</dbReference>
<dbReference type="Pfam" id="PF00067">
    <property type="entry name" value="p450"/>
    <property type="match status" value="1"/>
</dbReference>
<dbReference type="PROSITE" id="PS00086">
    <property type="entry name" value="CYTOCHROME_P450"/>
    <property type="match status" value="1"/>
</dbReference>
<keyword evidence="5 9" id="KW-0560">Oxidoreductase</keyword>
<dbReference type="InterPro" id="IPR001128">
    <property type="entry name" value="Cyt_P450"/>
</dbReference>
<evidence type="ECO:0000256" key="2">
    <source>
        <dbReference type="ARBA" id="ARBA00010617"/>
    </source>
</evidence>
<keyword evidence="7 9" id="KW-0503">Monooxygenase</keyword>
<dbReference type="GO" id="GO:0004497">
    <property type="term" value="F:monooxygenase activity"/>
    <property type="evidence" value="ECO:0007669"/>
    <property type="project" value="UniProtKB-KW"/>
</dbReference>
<dbReference type="PANTHER" id="PTHR24305:SF230">
    <property type="entry name" value="P450, PUTATIVE (EUROFUNG)-RELATED"/>
    <property type="match status" value="1"/>
</dbReference>
<dbReference type="EMBL" id="KV875109">
    <property type="protein sequence ID" value="OIW22978.1"/>
    <property type="molecule type" value="Genomic_DNA"/>
</dbReference>
<feature type="binding site" description="axial binding residue" evidence="8">
    <location>
        <position position="440"/>
    </location>
    <ligand>
        <name>heme</name>
        <dbReference type="ChEBI" id="CHEBI:30413"/>
    </ligand>
    <ligandPart>
        <name>Fe</name>
        <dbReference type="ChEBI" id="CHEBI:18248"/>
    </ligandPart>
</feature>
<dbReference type="Gene3D" id="1.10.630.10">
    <property type="entry name" value="Cytochrome P450"/>
    <property type="match status" value="1"/>
</dbReference>
<evidence type="ECO:0000313" key="10">
    <source>
        <dbReference type="EMBL" id="OIW22978.1"/>
    </source>
</evidence>
<dbReference type="FunFam" id="1.10.630.10:FF:000047">
    <property type="entry name" value="Cytochrome P450 monooxygenase"/>
    <property type="match status" value="1"/>
</dbReference>